<evidence type="ECO:0000313" key="2">
    <source>
        <dbReference type="EMBL" id="TWJ12094.1"/>
    </source>
</evidence>
<accession>A0A562V2J2</accession>
<dbReference type="RefSeq" id="WP_147138932.1">
    <property type="nucleotide sequence ID" value="NZ_BAABIJ010000002.1"/>
</dbReference>
<dbReference type="Proteomes" id="UP000321617">
    <property type="component" value="Unassembled WGS sequence"/>
</dbReference>
<sequence>MQREPRSSAPGITDAVESDKPSVTTRNGSPIDESTPIRRRTVPVKEVLENFADCPPMDYRRLRDDLDAFFGEQRN</sequence>
<name>A0A562V2J2_9ACTN</name>
<proteinExistence type="predicted"/>
<keyword evidence="3" id="KW-1185">Reference proteome</keyword>
<dbReference type="EMBL" id="VLLL01000006">
    <property type="protein sequence ID" value="TWJ12094.1"/>
    <property type="molecule type" value="Genomic_DNA"/>
</dbReference>
<feature type="region of interest" description="Disordered" evidence="1">
    <location>
        <begin position="1"/>
        <end position="39"/>
    </location>
</feature>
<reference evidence="2 3" key="1">
    <citation type="journal article" date="2013" name="Stand. Genomic Sci.">
        <title>Genomic Encyclopedia of Type Strains, Phase I: The one thousand microbial genomes (KMG-I) project.</title>
        <authorList>
            <person name="Kyrpides N.C."/>
            <person name="Woyke T."/>
            <person name="Eisen J.A."/>
            <person name="Garrity G."/>
            <person name="Lilburn T.G."/>
            <person name="Beck B.J."/>
            <person name="Whitman W.B."/>
            <person name="Hugenholtz P."/>
            <person name="Klenk H.P."/>
        </authorList>
    </citation>
    <scope>NUCLEOTIDE SEQUENCE [LARGE SCALE GENOMIC DNA]</scope>
    <source>
        <strain evidence="2 3">DSM 45044</strain>
    </source>
</reference>
<evidence type="ECO:0000313" key="3">
    <source>
        <dbReference type="Proteomes" id="UP000321617"/>
    </source>
</evidence>
<organism evidence="2 3">
    <name type="scientific">Stackebrandtia albiflava</name>
    <dbReference type="NCBI Taxonomy" id="406432"/>
    <lineage>
        <taxon>Bacteria</taxon>
        <taxon>Bacillati</taxon>
        <taxon>Actinomycetota</taxon>
        <taxon>Actinomycetes</taxon>
        <taxon>Glycomycetales</taxon>
        <taxon>Glycomycetaceae</taxon>
        <taxon>Stackebrandtia</taxon>
    </lineage>
</organism>
<protein>
    <submittedName>
        <fullName evidence="2">Uncharacterized protein</fullName>
    </submittedName>
</protein>
<gene>
    <name evidence="2" type="ORF">LX16_2842</name>
</gene>
<evidence type="ECO:0000256" key="1">
    <source>
        <dbReference type="SAM" id="MobiDB-lite"/>
    </source>
</evidence>
<comment type="caution">
    <text evidence="2">The sequence shown here is derived from an EMBL/GenBank/DDBJ whole genome shotgun (WGS) entry which is preliminary data.</text>
</comment>
<dbReference type="AlphaFoldDB" id="A0A562V2J2"/>
<dbReference type="OrthoDB" id="33091at2"/>